<feature type="compositionally biased region" description="Polar residues" evidence="2">
    <location>
        <begin position="133"/>
        <end position="154"/>
    </location>
</feature>
<feature type="compositionally biased region" description="Basic and acidic residues" evidence="2">
    <location>
        <begin position="159"/>
        <end position="170"/>
    </location>
</feature>
<dbReference type="Pfam" id="PF17358">
    <property type="entry name" value="DUF5384"/>
    <property type="match status" value="1"/>
</dbReference>
<evidence type="ECO:0000256" key="2">
    <source>
        <dbReference type="SAM" id="MobiDB-lite"/>
    </source>
</evidence>
<evidence type="ECO:0000313" key="4">
    <source>
        <dbReference type="EMBL" id="MBF7979884.1"/>
    </source>
</evidence>
<keyword evidence="5" id="KW-1185">Reference proteome</keyword>
<reference evidence="4 5" key="1">
    <citation type="submission" date="2020-11" db="EMBL/GenBank/DDBJ databases">
        <title>Taxonomic investigation of Rahnella strains.</title>
        <authorList>
            <person name="Lee S.D."/>
        </authorList>
    </citation>
    <scope>NUCLEOTIDE SEQUENCE [LARGE SCALE GENOMIC DNA]</scope>
    <source>
        <strain evidence="4 5">SAP-17</strain>
    </source>
</reference>
<evidence type="ECO:0000256" key="3">
    <source>
        <dbReference type="SAM" id="SignalP"/>
    </source>
</evidence>
<keyword evidence="1" id="KW-0175">Coiled coil</keyword>
<evidence type="ECO:0000256" key="1">
    <source>
        <dbReference type="SAM" id="Coils"/>
    </source>
</evidence>
<feature type="region of interest" description="Disordered" evidence="2">
    <location>
        <begin position="133"/>
        <end position="170"/>
    </location>
</feature>
<sequence>MKNKIALLFICTIITPAAVYSADLQQQLSSVAQAENQGRAEQQARWDEYDARAEAWYQYREAERNKRIAAANARARAKEAERLKDKHRDQNYEDQLRQLKIDKQKLEVEQLAARTAHENEFIAQDLKQQAAQTDVTQSQADANRNLSQGKQAQMISEGKAQEIKAGKWFN</sequence>
<proteinExistence type="predicted"/>
<dbReference type="RefSeq" id="WP_195814187.1">
    <property type="nucleotide sequence ID" value="NZ_JADOBI010000004.1"/>
</dbReference>
<feature type="coiled-coil region" evidence="1">
    <location>
        <begin position="70"/>
        <end position="109"/>
    </location>
</feature>
<dbReference type="Proteomes" id="UP000636811">
    <property type="component" value="Unassembled WGS sequence"/>
</dbReference>
<name>A0ABS0E467_9GAMM</name>
<protein>
    <submittedName>
        <fullName evidence="4">DUF5384 family protein</fullName>
    </submittedName>
</protein>
<feature type="chain" id="PRO_5045715874" evidence="3">
    <location>
        <begin position="22"/>
        <end position="170"/>
    </location>
</feature>
<comment type="caution">
    <text evidence="4">The sequence shown here is derived from an EMBL/GenBank/DDBJ whole genome shotgun (WGS) entry which is preliminary data.</text>
</comment>
<dbReference type="InterPro" id="IPR020231">
    <property type="entry name" value="Uncharacterised_YfgI"/>
</dbReference>
<evidence type="ECO:0000313" key="5">
    <source>
        <dbReference type="Proteomes" id="UP000636811"/>
    </source>
</evidence>
<keyword evidence="3" id="KW-0732">Signal</keyword>
<accession>A0ABS0E467</accession>
<dbReference type="EMBL" id="JADOBI010000004">
    <property type="protein sequence ID" value="MBF7979884.1"/>
    <property type="molecule type" value="Genomic_DNA"/>
</dbReference>
<organism evidence="4 5">
    <name type="scientific">Rahnella laticis</name>
    <dbReference type="NCBI Taxonomy" id="2787622"/>
    <lineage>
        <taxon>Bacteria</taxon>
        <taxon>Pseudomonadati</taxon>
        <taxon>Pseudomonadota</taxon>
        <taxon>Gammaproteobacteria</taxon>
        <taxon>Enterobacterales</taxon>
        <taxon>Yersiniaceae</taxon>
        <taxon>Rahnella</taxon>
    </lineage>
</organism>
<gene>
    <name evidence="4" type="ORF">IV433_10745</name>
</gene>
<feature type="signal peptide" evidence="3">
    <location>
        <begin position="1"/>
        <end position="21"/>
    </location>
</feature>